<evidence type="ECO:0000256" key="1">
    <source>
        <dbReference type="SAM" id="MobiDB-lite"/>
    </source>
</evidence>
<evidence type="ECO:0000313" key="2">
    <source>
        <dbReference type="Proteomes" id="UP000095282"/>
    </source>
</evidence>
<dbReference type="WBParaSite" id="Csp11.Scaffold630.g19818.t1">
    <property type="protein sequence ID" value="Csp11.Scaffold630.g19818.t1"/>
    <property type="gene ID" value="Csp11.Scaffold630.g19818"/>
</dbReference>
<sequence length="137" mass="15348">MRISVELPSDEEQMNGFEMGDQHNDQTTLLNESPLRLVTEKTSSERYTGPLSALLSPLMFHSEDSSSEEDSDSSDTEDDSITDLSSSSEDENSISSVEETSEKSKKQEPEKGLLESDNQDDGKVNNRNNERNQKTRL</sequence>
<feature type="compositionally biased region" description="Acidic residues" evidence="1">
    <location>
        <begin position="65"/>
        <end position="81"/>
    </location>
</feature>
<name>A0A1I7UVP7_9PELO</name>
<keyword evidence="2" id="KW-1185">Reference proteome</keyword>
<dbReference type="Proteomes" id="UP000095282">
    <property type="component" value="Unplaced"/>
</dbReference>
<organism evidence="2 3">
    <name type="scientific">Caenorhabditis tropicalis</name>
    <dbReference type="NCBI Taxonomy" id="1561998"/>
    <lineage>
        <taxon>Eukaryota</taxon>
        <taxon>Metazoa</taxon>
        <taxon>Ecdysozoa</taxon>
        <taxon>Nematoda</taxon>
        <taxon>Chromadorea</taxon>
        <taxon>Rhabditida</taxon>
        <taxon>Rhabditina</taxon>
        <taxon>Rhabditomorpha</taxon>
        <taxon>Rhabditoidea</taxon>
        <taxon>Rhabditidae</taxon>
        <taxon>Peloderinae</taxon>
        <taxon>Caenorhabditis</taxon>
    </lineage>
</organism>
<dbReference type="AlphaFoldDB" id="A0A1I7UVP7"/>
<protein>
    <submittedName>
        <fullName evidence="3">Dentin sialophosphoprotein-like</fullName>
    </submittedName>
</protein>
<proteinExistence type="predicted"/>
<evidence type="ECO:0000313" key="3">
    <source>
        <dbReference type="WBParaSite" id="Csp11.Scaffold630.g19818.t1"/>
    </source>
</evidence>
<feature type="region of interest" description="Disordered" evidence="1">
    <location>
        <begin position="1"/>
        <end position="137"/>
    </location>
</feature>
<feature type="compositionally biased region" description="Basic and acidic residues" evidence="1">
    <location>
        <begin position="100"/>
        <end position="137"/>
    </location>
</feature>
<feature type="compositionally biased region" description="Low complexity" evidence="1">
    <location>
        <begin position="82"/>
        <end position="98"/>
    </location>
</feature>
<accession>A0A1I7UVP7</accession>
<reference evidence="3" key="1">
    <citation type="submission" date="2016-11" db="UniProtKB">
        <authorList>
            <consortium name="WormBaseParasite"/>
        </authorList>
    </citation>
    <scope>IDENTIFICATION</scope>
</reference>